<dbReference type="InterPro" id="IPR009937">
    <property type="entry name" value="Phage_holin_3_6"/>
</dbReference>
<dbReference type="Pfam" id="PF07332">
    <property type="entry name" value="Phage_holin_3_6"/>
    <property type="match status" value="1"/>
</dbReference>
<reference evidence="2 3" key="1">
    <citation type="submission" date="2017-06" db="EMBL/GenBank/DDBJ databases">
        <authorList>
            <person name="Kim H.J."/>
            <person name="Triplett B.A."/>
        </authorList>
    </citation>
    <scope>NUCLEOTIDE SEQUENCE [LARGE SCALE GENOMIC DNA]</scope>
    <source>
        <strain evidence="2 3">U15</strain>
    </source>
</reference>
<feature type="transmembrane region" description="Helical" evidence="1">
    <location>
        <begin position="53"/>
        <end position="77"/>
    </location>
</feature>
<keyword evidence="3" id="KW-1185">Reference proteome</keyword>
<protein>
    <submittedName>
        <fullName evidence="2">Uncharacterized membrane protein YqjE</fullName>
    </submittedName>
</protein>
<name>A0A239BWW4_9BURK</name>
<evidence type="ECO:0000313" key="3">
    <source>
        <dbReference type="Proteomes" id="UP000198284"/>
    </source>
</evidence>
<gene>
    <name evidence="2" type="ORF">SAMN06265795_101120</name>
</gene>
<dbReference type="Proteomes" id="UP000198284">
    <property type="component" value="Unassembled WGS sequence"/>
</dbReference>
<proteinExistence type="predicted"/>
<evidence type="ECO:0000313" key="2">
    <source>
        <dbReference type="EMBL" id="SNS12129.1"/>
    </source>
</evidence>
<keyword evidence="1" id="KW-0812">Transmembrane</keyword>
<sequence length="132" mass="13805">MREGYNDNSASAPSPGFAASVAAVAKNLLGLTLSRIELAALELGEARNVLLRLLLVGALAIVAIGFALAGWSALIIVLAWETWGWKILLLLALAFTALAALLLWRARGMVAGGSLSLPATLSELRADRDALL</sequence>
<keyword evidence="1" id="KW-0472">Membrane</keyword>
<dbReference type="EMBL" id="FZOT01000001">
    <property type="protein sequence ID" value="SNS12129.1"/>
    <property type="molecule type" value="Genomic_DNA"/>
</dbReference>
<keyword evidence="1" id="KW-1133">Transmembrane helix</keyword>
<accession>A0A239BWW4</accession>
<dbReference type="RefSeq" id="WP_089397367.1">
    <property type="nucleotide sequence ID" value="NZ_FZOT01000001.1"/>
</dbReference>
<dbReference type="AlphaFoldDB" id="A0A239BWW4"/>
<evidence type="ECO:0000256" key="1">
    <source>
        <dbReference type="SAM" id="Phobius"/>
    </source>
</evidence>
<organism evidence="2 3">
    <name type="scientific">Noviherbaspirillum humi</name>
    <dbReference type="NCBI Taxonomy" id="1688639"/>
    <lineage>
        <taxon>Bacteria</taxon>
        <taxon>Pseudomonadati</taxon>
        <taxon>Pseudomonadota</taxon>
        <taxon>Betaproteobacteria</taxon>
        <taxon>Burkholderiales</taxon>
        <taxon>Oxalobacteraceae</taxon>
        <taxon>Noviherbaspirillum</taxon>
    </lineage>
</organism>
<feature type="transmembrane region" description="Helical" evidence="1">
    <location>
        <begin position="83"/>
        <end position="104"/>
    </location>
</feature>